<dbReference type="Pfam" id="PF04338">
    <property type="entry name" value="DUF481"/>
    <property type="match status" value="1"/>
</dbReference>
<dbReference type="AlphaFoldDB" id="A0A518EY46"/>
<keyword evidence="1" id="KW-0732">Signal</keyword>
<evidence type="ECO:0000256" key="1">
    <source>
        <dbReference type="SAM" id="SignalP"/>
    </source>
</evidence>
<proteinExistence type="predicted"/>
<dbReference type="InterPro" id="IPR007433">
    <property type="entry name" value="DUF481"/>
</dbReference>
<name>A0A518EY46_9BACT</name>
<organism evidence="2 3">
    <name type="scientific">Saltatorellus ferox</name>
    <dbReference type="NCBI Taxonomy" id="2528018"/>
    <lineage>
        <taxon>Bacteria</taxon>
        <taxon>Pseudomonadati</taxon>
        <taxon>Planctomycetota</taxon>
        <taxon>Planctomycetia</taxon>
        <taxon>Planctomycetia incertae sedis</taxon>
        <taxon>Saltatorellus</taxon>
    </lineage>
</organism>
<dbReference type="EMBL" id="CP036434">
    <property type="protein sequence ID" value="QDV09015.1"/>
    <property type="molecule type" value="Genomic_DNA"/>
</dbReference>
<dbReference type="OrthoDB" id="5292716at2"/>
<evidence type="ECO:0008006" key="4">
    <source>
        <dbReference type="Google" id="ProtNLM"/>
    </source>
</evidence>
<protein>
    <recommendedName>
        <fullName evidence="4">Salt-induced outer membrane protein</fullName>
    </recommendedName>
</protein>
<keyword evidence="3" id="KW-1185">Reference proteome</keyword>
<feature type="signal peptide" evidence="1">
    <location>
        <begin position="1"/>
        <end position="17"/>
    </location>
</feature>
<gene>
    <name evidence="2" type="ORF">Poly30_45710</name>
</gene>
<reference evidence="2 3" key="1">
    <citation type="submission" date="2019-02" db="EMBL/GenBank/DDBJ databases">
        <title>Deep-cultivation of Planctomycetes and their phenomic and genomic characterization uncovers novel biology.</title>
        <authorList>
            <person name="Wiegand S."/>
            <person name="Jogler M."/>
            <person name="Boedeker C."/>
            <person name="Pinto D."/>
            <person name="Vollmers J."/>
            <person name="Rivas-Marin E."/>
            <person name="Kohn T."/>
            <person name="Peeters S.H."/>
            <person name="Heuer A."/>
            <person name="Rast P."/>
            <person name="Oberbeckmann S."/>
            <person name="Bunk B."/>
            <person name="Jeske O."/>
            <person name="Meyerdierks A."/>
            <person name="Storesund J.E."/>
            <person name="Kallscheuer N."/>
            <person name="Luecker S."/>
            <person name="Lage O.M."/>
            <person name="Pohl T."/>
            <person name="Merkel B.J."/>
            <person name="Hornburger P."/>
            <person name="Mueller R.-W."/>
            <person name="Bruemmer F."/>
            <person name="Labrenz M."/>
            <person name="Spormann A.M."/>
            <person name="Op den Camp H."/>
            <person name="Overmann J."/>
            <person name="Amann R."/>
            <person name="Jetten M.S.M."/>
            <person name="Mascher T."/>
            <person name="Medema M.H."/>
            <person name="Devos D.P."/>
            <person name="Kaster A.-K."/>
            <person name="Ovreas L."/>
            <person name="Rohde M."/>
            <person name="Galperin M.Y."/>
            <person name="Jogler C."/>
        </authorList>
    </citation>
    <scope>NUCLEOTIDE SEQUENCE [LARGE SCALE GENOMIC DNA]</scope>
    <source>
        <strain evidence="2 3">Poly30</strain>
    </source>
</reference>
<sequence length="268" mass="29828" precursor="true">MILLPLFLGSALAAANAEAPAPAALPAVASLSSLSALVHDEPAAEPEEGVWHGSINLGMSKAEGNADIETYALTGKAIRTVDIHRYTLDGLWYYATQNNVRTQRRALGSAKYDQFFSEKTYIWVNALGETNEQAAIDLRWSVSSGIGHQWRDDEEWKINTEVGLAYFNEKFDTGAKNDYLAARVAWDIWKRLTDTVVFGHFAELYPSLEDANDIYGRGETYVEAQLSARMTARLSWIAVYDNTPAEISPGVNLKRLDNLYLLNIGWTF</sequence>
<evidence type="ECO:0000313" key="2">
    <source>
        <dbReference type="EMBL" id="QDV09015.1"/>
    </source>
</evidence>
<feature type="chain" id="PRO_5022130515" description="Salt-induced outer membrane protein" evidence="1">
    <location>
        <begin position="18"/>
        <end position="268"/>
    </location>
</feature>
<dbReference type="Proteomes" id="UP000320390">
    <property type="component" value="Chromosome"/>
</dbReference>
<accession>A0A518EY46</accession>
<dbReference type="RefSeq" id="WP_145202661.1">
    <property type="nucleotide sequence ID" value="NZ_CP036434.1"/>
</dbReference>
<evidence type="ECO:0000313" key="3">
    <source>
        <dbReference type="Proteomes" id="UP000320390"/>
    </source>
</evidence>